<dbReference type="SUPFAM" id="SSF81383">
    <property type="entry name" value="F-box domain"/>
    <property type="match status" value="1"/>
</dbReference>
<dbReference type="Pfam" id="PF12937">
    <property type="entry name" value="F-box-like"/>
    <property type="match status" value="1"/>
</dbReference>
<evidence type="ECO:0000313" key="2">
    <source>
        <dbReference type="EMBL" id="KAF9449137.1"/>
    </source>
</evidence>
<dbReference type="AlphaFoldDB" id="A0A9P6C2N8"/>
<dbReference type="InterPro" id="IPR036047">
    <property type="entry name" value="F-box-like_dom_sf"/>
</dbReference>
<name>A0A9P6C2N8_9AGAR</name>
<organism evidence="2 3">
    <name type="scientific">Macrolepiota fuliginosa MF-IS2</name>
    <dbReference type="NCBI Taxonomy" id="1400762"/>
    <lineage>
        <taxon>Eukaryota</taxon>
        <taxon>Fungi</taxon>
        <taxon>Dikarya</taxon>
        <taxon>Basidiomycota</taxon>
        <taxon>Agaricomycotina</taxon>
        <taxon>Agaricomycetes</taxon>
        <taxon>Agaricomycetidae</taxon>
        <taxon>Agaricales</taxon>
        <taxon>Agaricineae</taxon>
        <taxon>Agaricaceae</taxon>
        <taxon>Macrolepiota</taxon>
    </lineage>
</organism>
<evidence type="ECO:0000313" key="3">
    <source>
        <dbReference type="Proteomes" id="UP000807342"/>
    </source>
</evidence>
<evidence type="ECO:0000259" key="1">
    <source>
        <dbReference type="Pfam" id="PF12937"/>
    </source>
</evidence>
<dbReference type="Proteomes" id="UP000807342">
    <property type="component" value="Unassembled WGS sequence"/>
</dbReference>
<keyword evidence="3" id="KW-1185">Reference proteome</keyword>
<sequence>MPETHTHPIHNLPPECVAKIFSLVFPKGTELVRRNPYPWRIALVCRLWRDIVYSTPKLWSNVTVWLDPLRMSRIDIRGDTLVAAWMLCLSRSGDCSLTVDIDASTRETMAFVPSLLEPLMEHVGRWEKVKFGFPINLLIPFISDSSIRYPRLRRFGGRGRDGSILTNERPPQIQLFPNAPLLSTLHLSEFSYAPLGLRFPWSQITELTMYMSEGNAHDLLDGLRHTPNLSNLSFARYYSTSSDAAGTHGNQSLELPYLQKLSWITYMFNSTLLFDSLVAPRLSEIEFQCDDGSWNPGAVGNFLRRSKCKVTSLKLNSTSPHIAAAFIRMLPDVEVVTLHAVTSDTDLMHALTYDEAAPFNCVCLKIREIVLHNISFKEECREDFVLMVQSRLRIPEDGKLLRIPPRKLDSLRIMISVYPGTDKSLTESLRAYKLLRERLSPGEMASVMYEEHVMGE</sequence>
<reference evidence="2" key="1">
    <citation type="submission" date="2020-11" db="EMBL/GenBank/DDBJ databases">
        <authorList>
            <consortium name="DOE Joint Genome Institute"/>
            <person name="Ahrendt S."/>
            <person name="Riley R."/>
            <person name="Andreopoulos W."/>
            <person name="Labutti K."/>
            <person name="Pangilinan J."/>
            <person name="Ruiz-Duenas F.J."/>
            <person name="Barrasa J.M."/>
            <person name="Sanchez-Garcia M."/>
            <person name="Camarero S."/>
            <person name="Miyauchi S."/>
            <person name="Serrano A."/>
            <person name="Linde D."/>
            <person name="Babiker R."/>
            <person name="Drula E."/>
            <person name="Ayuso-Fernandez I."/>
            <person name="Pacheco R."/>
            <person name="Padilla G."/>
            <person name="Ferreira P."/>
            <person name="Barriuso J."/>
            <person name="Kellner H."/>
            <person name="Castanera R."/>
            <person name="Alfaro M."/>
            <person name="Ramirez L."/>
            <person name="Pisabarro A.G."/>
            <person name="Kuo A."/>
            <person name="Tritt A."/>
            <person name="Lipzen A."/>
            <person name="He G."/>
            <person name="Yan M."/>
            <person name="Ng V."/>
            <person name="Cullen D."/>
            <person name="Martin F."/>
            <person name="Rosso M.-N."/>
            <person name="Henrissat B."/>
            <person name="Hibbett D."/>
            <person name="Martinez A.T."/>
            <person name="Grigoriev I.V."/>
        </authorList>
    </citation>
    <scope>NUCLEOTIDE SEQUENCE</scope>
    <source>
        <strain evidence="2">MF-IS2</strain>
    </source>
</reference>
<dbReference type="EMBL" id="MU151139">
    <property type="protein sequence ID" value="KAF9449137.1"/>
    <property type="molecule type" value="Genomic_DNA"/>
</dbReference>
<dbReference type="InterPro" id="IPR001810">
    <property type="entry name" value="F-box_dom"/>
</dbReference>
<dbReference type="Gene3D" id="1.20.1280.50">
    <property type="match status" value="1"/>
</dbReference>
<comment type="caution">
    <text evidence="2">The sequence shown here is derived from an EMBL/GenBank/DDBJ whole genome shotgun (WGS) entry which is preliminary data.</text>
</comment>
<accession>A0A9P6C2N8</accession>
<feature type="domain" description="F-box" evidence="1">
    <location>
        <begin position="9"/>
        <end position="62"/>
    </location>
</feature>
<proteinExistence type="predicted"/>
<dbReference type="OrthoDB" id="3357519at2759"/>
<gene>
    <name evidence="2" type="ORF">P691DRAFT_577663</name>
</gene>
<protein>
    <recommendedName>
        <fullName evidence="1">F-box domain-containing protein</fullName>
    </recommendedName>
</protein>